<sequence length="405" mass="46056">MFTKTQHVAKRRPITDKLGVMAWQEDADLDMQLKSAQKMGLKYMRFNLEIAPDYVTGTKNFDPAQFDSALTSALKLDFNLIVNIYSLPWSNWPSNADDPTTHSRFTPDELANFKEICQTLVMRYANQNILWEGFNEANGGFWSNDGNAASTREDTMRAWVDFDKWFGQLVKNHDPTGTYATLSSTGYLNYRDAEGHSTHDMVIYADKFGLFDLNADLVSFHPYIMQAVNGGRPEILLRDSLMRDMPPSAQGKPIISTEFGFSRSEYGDETYKWQGYWDWESAANLTVREILVQDLLDFPIISLYALKAGKNYSILNQDCTPNLVGQAVANLIGTLSGYTLAERIQVSKDSELMNEVYCLRYSKPDEVDILVYWTPVFYPQNFEVNIAGKTITLKGLPAVQYLKLI</sequence>
<dbReference type="GO" id="GO:0004553">
    <property type="term" value="F:hydrolase activity, hydrolyzing O-glycosyl compounds"/>
    <property type="evidence" value="ECO:0007669"/>
    <property type="project" value="TreeGrafter"/>
</dbReference>
<accession>A0AAP4JKP3</accession>
<organism evidence="1 2">
    <name type="scientific">Lacticaseibacillus paracasei</name>
    <name type="common">Lactobacillus paracasei</name>
    <dbReference type="NCBI Taxonomy" id="1597"/>
    <lineage>
        <taxon>Bacteria</taxon>
        <taxon>Bacillati</taxon>
        <taxon>Bacillota</taxon>
        <taxon>Bacilli</taxon>
        <taxon>Lactobacillales</taxon>
        <taxon>Lactobacillaceae</taxon>
        <taxon>Lacticaseibacillus</taxon>
    </lineage>
</organism>
<name>A0AAP4JKP3_LACPA</name>
<dbReference type="InterPro" id="IPR017853">
    <property type="entry name" value="GH"/>
</dbReference>
<dbReference type="PANTHER" id="PTHR12631:SF10">
    <property type="entry name" value="BETA-XYLOSIDASE-LIKE PROTEIN-RELATED"/>
    <property type="match status" value="1"/>
</dbReference>
<dbReference type="EMBL" id="JAUCBG010000023">
    <property type="protein sequence ID" value="MDM7455220.1"/>
    <property type="molecule type" value="Genomic_DNA"/>
</dbReference>
<evidence type="ECO:0000313" key="2">
    <source>
        <dbReference type="Proteomes" id="UP001231451"/>
    </source>
</evidence>
<proteinExistence type="predicted"/>
<comment type="caution">
    <text evidence="1">The sequence shown here is derived from an EMBL/GenBank/DDBJ whole genome shotgun (WGS) entry which is preliminary data.</text>
</comment>
<evidence type="ECO:0000313" key="1">
    <source>
        <dbReference type="EMBL" id="MDM7455220.1"/>
    </source>
</evidence>
<dbReference type="Proteomes" id="UP001231451">
    <property type="component" value="Unassembled WGS sequence"/>
</dbReference>
<dbReference type="AlphaFoldDB" id="A0AAP4JKP3"/>
<dbReference type="RefSeq" id="WP_289420799.1">
    <property type="nucleotide sequence ID" value="NZ_JAUCBE010000021.1"/>
</dbReference>
<dbReference type="InterPro" id="IPR051923">
    <property type="entry name" value="Glycosyl_Hydrolase_39"/>
</dbReference>
<evidence type="ECO:0008006" key="3">
    <source>
        <dbReference type="Google" id="ProtNLM"/>
    </source>
</evidence>
<dbReference type="Gene3D" id="3.20.20.80">
    <property type="entry name" value="Glycosidases"/>
    <property type="match status" value="1"/>
</dbReference>
<protein>
    <recommendedName>
        <fullName evidence="3">Glycoside hydrolase family 5 domain-containing protein</fullName>
    </recommendedName>
</protein>
<dbReference type="SUPFAM" id="SSF51445">
    <property type="entry name" value="(Trans)glycosidases"/>
    <property type="match status" value="1"/>
</dbReference>
<dbReference type="PANTHER" id="PTHR12631">
    <property type="entry name" value="ALPHA-L-IDURONIDASE"/>
    <property type="match status" value="1"/>
</dbReference>
<gene>
    <name evidence="1" type="ORF">QUF16_12750</name>
</gene>
<reference evidence="1" key="1">
    <citation type="submission" date="2023-06" db="EMBL/GenBank/DDBJ databases">
        <title>Draft Genome Sequences of lactic acid bacteria strains isolated from fermented milk products.</title>
        <authorList>
            <person name="Elcheninov A.G."/>
            <person name="Klyukina A."/>
            <person name="Zayulina K.S."/>
            <person name="Gavirova L.A."/>
            <person name="Shcherbakova P.A."/>
            <person name="Shestakov A.I."/>
            <person name="Kublanov I.V."/>
            <person name="Kochetkova T.V."/>
        </authorList>
    </citation>
    <scope>NUCLEOTIDE SEQUENCE</scope>
    <source>
        <strain evidence="1">TOM.1374</strain>
    </source>
</reference>